<dbReference type="AlphaFoldDB" id="A0A699X1R2"/>
<feature type="non-terminal residue" evidence="1">
    <location>
        <position position="1"/>
    </location>
</feature>
<feature type="non-terminal residue" evidence="1">
    <location>
        <position position="102"/>
    </location>
</feature>
<name>A0A699X1R2_TANCI</name>
<dbReference type="EMBL" id="BKCJ011794130">
    <property type="protein sequence ID" value="GFD53429.1"/>
    <property type="molecule type" value="Genomic_DNA"/>
</dbReference>
<reference evidence="1" key="1">
    <citation type="journal article" date="2019" name="Sci. Rep.">
        <title>Draft genome of Tanacetum cinerariifolium, the natural source of mosquito coil.</title>
        <authorList>
            <person name="Yamashiro T."/>
            <person name="Shiraishi A."/>
            <person name="Satake H."/>
            <person name="Nakayama K."/>
        </authorList>
    </citation>
    <scope>NUCLEOTIDE SEQUENCE</scope>
</reference>
<protein>
    <submittedName>
        <fullName evidence="1">Uncharacterized protein</fullName>
    </submittedName>
</protein>
<accession>A0A699X1R2</accession>
<comment type="caution">
    <text evidence="1">The sequence shown here is derived from an EMBL/GenBank/DDBJ whole genome shotgun (WGS) entry which is preliminary data.</text>
</comment>
<organism evidence="1">
    <name type="scientific">Tanacetum cinerariifolium</name>
    <name type="common">Dalmatian daisy</name>
    <name type="synonym">Chrysanthemum cinerariifolium</name>
    <dbReference type="NCBI Taxonomy" id="118510"/>
    <lineage>
        <taxon>Eukaryota</taxon>
        <taxon>Viridiplantae</taxon>
        <taxon>Streptophyta</taxon>
        <taxon>Embryophyta</taxon>
        <taxon>Tracheophyta</taxon>
        <taxon>Spermatophyta</taxon>
        <taxon>Magnoliopsida</taxon>
        <taxon>eudicotyledons</taxon>
        <taxon>Gunneridae</taxon>
        <taxon>Pentapetalae</taxon>
        <taxon>asterids</taxon>
        <taxon>campanulids</taxon>
        <taxon>Asterales</taxon>
        <taxon>Asteraceae</taxon>
        <taxon>Asteroideae</taxon>
        <taxon>Anthemideae</taxon>
        <taxon>Anthemidinae</taxon>
        <taxon>Tanacetum</taxon>
    </lineage>
</organism>
<sequence length="102" mass="10491">AVEAQLEVGRQLLGAAPKIGVHHVQAVVEALPAVGALPPALKVGFGNGKNGRGQHVPPLLHREDHEELARACAAGLHQHGMKELQVVEAAAVGFEAGAQVGH</sequence>
<gene>
    <name evidence="1" type="ORF">Tci_925398</name>
</gene>
<evidence type="ECO:0000313" key="1">
    <source>
        <dbReference type="EMBL" id="GFD53429.1"/>
    </source>
</evidence>
<proteinExistence type="predicted"/>